<proteinExistence type="inferred from homology"/>
<dbReference type="SMART" id="SM00283">
    <property type="entry name" value="MA"/>
    <property type="match status" value="1"/>
</dbReference>
<evidence type="ECO:0000259" key="4">
    <source>
        <dbReference type="PROSITE" id="PS50111"/>
    </source>
</evidence>
<dbReference type="Gene3D" id="1.10.287.950">
    <property type="entry name" value="Methyl-accepting chemotaxis protein"/>
    <property type="match status" value="1"/>
</dbReference>
<evidence type="ECO:0000313" key="5">
    <source>
        <dbReference type="EMBL" id="MDO9714473.1"/>
    </source>
</evidence>
<dbReference type="PROSITE" id="PS50111">
    <property type="entry name" value="CHEMOTAXIS_TRANSDUC_2"/>
    <property type="match status" value="1"/>
</dbReference>
<dbReference type="Pfam" id="PF00015">
    <property type="entry name" value="MCPsignal"/>
    <property type="match status" value="1"/>
</dbReference>
<dbReference type="Pfam" id="PF07238">
    <property type="entry name" value="PilZ"/>
    <property type="match status" value="1"/>
</dbReference>
<evidence type="ECO:0000256" key="3">
    <source>
        <dbReference type="PROSITE-ProRule" id="PRU00284"/>
    </source>
</evidence>
<dbReference type="SUPFAM" id="SSF141371">
    <property type="entry name" value="PilZ domain-like"/>
    <property type="match status" value="1"/>
</dbReference>
<reference evidence="5 6" key="1">
    <citation type="submission" date="2023-08" db="EMBL/GenBank/DDBJ databases">
        <title>The draft genome sequence of Paracraurococcus sp. LOR1-02.</title>
        <authorList>
            <person name="Kingkaew E."/>
            <person name="Tanasupawat S."/>
        </authorList>
    </citation>
    <scope>NUCLEOTIDE SEQUENCE [LARGE SCALE GENOMIC DNA]</scope>
    <source>
        <strain evidence="5 6">LOR1-02</strain>
    </source>
</reference>
<sequence>MKTSRVATTAVEAGREAQASIAALSQQAENIGQVVRMIADVAGQTNLLALNATIEAARAGEAGKGFAVVASEVKQLATQTARSTEEITRQISAVQQATMAAAKAVGHIAMTISEMESIGTSVAAAVEQQSASTSEIARSMTAAADAAKRMSAQTSRVQRAAQDTDAQAGAVQQTSDLLAAEVTGLRNTVIRVVRTSTRDVDRRGAERVAVDFPAQAFMDDGRILDAQVLDLSVSGARIRAAEQLDPDAAGTLMLEGMRIPCTVKVTYDSGTFGLSFGADGEQRARLAALVRRAGVKPAA</sequence>
<organism evidence="5 6">
    <name type="scientific">Paracraurococcus lichenis</name>
    <dbReference type="NCBI Taxonomy" id="3064888"/>
    <lineage>
        <taxon>Bacteria</taxon>
        <taxon>Pseudomonadati</taxon>
        <taxon>Pseudomonadota</taxon>
        <taxon>Alphaproteobacteria</taxon>
        <taxon>Acetobacterales</taxon>
        <taxon>Roseomonadaceae</taxon>
        <taxon>Paracraurococcus</taxon>
    </lineage>
</organism>
<gene>
    <name evidence="5" type="ORF">Q7A36_39700</name>
</gene>
<evidence type="ECO:0000256" key="1">
    <source>
        <dbReference type="ARBA" id="ARBA00023224"/>
    </source>
</evidence>
<dbReference type="EMBL" id="JAUTWS010000282">
    <property type="protein sequence ID" value="MDO9714473.1"/>
    <property type="molecule type" value="Genomic_DNA"/>
</dbReference>
<dbReference type="SUPFAM" id="SSF58104">
    <property type="entry name" value="Methyl-accepting chemotaxis protein (MCP) signaling domain"/>
    <property type="match status" value="1"/>
</dbReference>
<dbReference type="InterPro" id="IPR009875">
    <property type="entry name" value="PilZ_domain"/>
</dbReference>
<dbReference type="PANTHER" id="PTHR32089">
    <property type="entry name" value="METHYL-ACCEPTING CHEMOTAXIS PROTEIN MCPB"/>
    <property type="match status" value="1"/>
</dbReference>
<dbReference type="InterPro" id="IPR004090">
    <property type="entry name" value="Chemotax_Me-accpt_rcpt"/>
</dbReference>
<dbReference type="RefSeq" id="WP_305109304.1">
    <property type="nucleotide sequence ID" value="NZ_JAUTWS010000282.1"/>
</dbReference>
<dbReference type="PRINTS" id="PR00260">
    <property type="entry name" value="CHEMTRNSDUCR"/>
</dbReference>
<dbReference type="Gene3D" id="2.40.10.220">
    <property type="entry name" value="predicted glycosyltransferase like domains"/>
    <property type="match status" value="1"/>
</dbReference>
<comment type="similarity">
    <text evidence="2">Belongs to the methyl-accepting chemotaxis (MCP) protein family.</text>
</comment>
<dbReference type="InterPro" id="IPR004089">
    <property type="entry name" value="MCPsignal_dom"/>
</dbReference>
<dbReference type="PANTHER" id="PTHR32089:SF112">
    <property type="entry name" value="LYSOZYME-LIKE PROTEIN-RELATED"/>
    <property type="match status" value="1"/>
</dbReference>
<accession>A0ABT9EEP0</accession>
<name>A0ABT9EEP0_9PROT</name>
<feature type="domain" description="Methyl-accepting transducer" evidence="4">
    <location>
        <begin position="1"/>
        <end position="165"/>
    </location>
</feature>
<keyword evidence="6" id="KW-1185">Reference proteome</keyword>
<dbReference type="Proteomes" id="UP001243009">
    <property type="component" value="Unassembled WGS sequence"/>
</dbReference>
<evidence type="ECO:0000313" key="6">
    <source>
        <dbReference type="Proteomes" id="UP001243009"/>
    </source>
</evidence>
<comment type="caution">
    <text evidence="5">The sequence shown here is derived from an EMBL/GenBank/DDBJ whole genome shotgun (WGS) entry which is preliminary data.</text>
</comment>
<evidence type="ECO:0000256" key="2">
    <source>
        <dbReference type="ARBA" id="ARBA00029447"/>
    </source>
</evidence>
<keyword evidence="1 3" id="KW-0807">Transducer</keyword>
<protein>
    <submittedName>
        <fullName evidence="5">Methyl-accepting chemotaxis protein</fullName>
    </submittedName>
</protein>